<proteinExistence type="predicted"/>
<evidence type="ECO:0000259" key="2">
    <source>
        <dbReference type="SMART" id="SM00959"/>
    </source>
</evidence>
<organism evidence="3 4">
    <name type="scientific">Heracleum sosnowskyi</name>
    <dbReference type="NCBI Taxonomy" id="360622"/>
    <lineage>
        <taxon>Eukaryota</taxon>
        <taxon>Viridiplantae</taxon>
        <taxon>Streptophyta</taxon>
        <taxon>Embryophyta</taxon>
        <taxon>Tracheophyta</taxon>
        <taxon>Spermatophyta</taxon>
        <taxon>Magnoliopsida</taxon>
        <taxon>eudicotyledons</taxon>
        <taxon>Gunneridae</taxon>
        <taxon>Pentapetalae</taxon>
        <taxon>asterids</taxon>
        <taxon>campanulids</taxon>
        <taxon>Apiales</taxon>
        <taxon>Apiaceae</taxon>
        <taxon>Apioideae</taxon>
        <taxon>apioid superclade</taxon>
        <taxon>Tordylieae</taxon>
        <taxon>Tordyliinae</taxon>
        <taxon>Heracleum</taxon>
    </lineage>
</organism>
<gene>
    <name evidence="3" type="ORF">POM88_049031</name>
</gene>
<evidence type="ECO:0000313" key="3">
    <source>
        <dbReference type="EMBL" id="KAK1355775.1"/>
    </source>
</evidence>
<dbReference type="EMBL" id="JAUIZM010000011">
    <property type="protein sequence ID" value="KAK1355775.1"/>
    <property type="molecule type" value="Genomic_DNA"/>
</dbReference>
<dbReference type="Gene3D" id="1.10.720.10">
    <property type="match status" value="1"/>
</dbReference>
<accession>A0AAD8GUX2</accession>
<dbReference type="AlphaFoldDB" id="A0AAD8GUX2"/>
<reference evidence="3" key="2">
    <citation type="submission" date="2023-05" db="EMBL/GenBank/DDBJ databases">
        <authorList>
            <person name="Schelkunov M.I."/>
        </authorList>
    </citation>
    <scope>NUCLEOTIDE SEQUENCE</scope>
    <source>
        <strain evidence="3">Hsosn_3</strain>
        <tissue evidence="3">Leaf</tissue>
    </source>
</reference>
<dbReference type="SMART" id="SM00959">
    <property type="entry name" value="Rho_N"/>
    <property type="match status" value="1"/>
</dbReference>
<name>A0AAD8GUX2_9APIA</name>
<keyword evidence="4" id="KW-1185">Reference proteome</keyword>
<feature type="compositionally biased region" description="Basic and acidic residues" evidence="1">
    <location>
        <begin position="76"/>
        <end position="89"/>
    </location>
</feature>
<feature type="compositionally biased region" description="Basic and acidic residues" evidence="1">
    <location>
        <begin position="209"/>
        <end position="218"/>
    </location>
</feature>
<sequence>MSIAQPIHLNGVTRGAVNISPCSSRSDGKRVSRIKILSLNSASRSMSCVCNASSGSYRRNPDFPKQNKQGFRSRNKHFEERDGSDHLEDSEIFSSKNGSSHSVSGSPRYQATAAPGPREKEIVELFRKVQAQLRERAAIKEEKKSEEPPVQVKKNETVDSLLKLLRKHSVQQGKKSNNSSGSGRDFVLDQPELNGSFSTEKSPSFFKLNNKEKTKYQETEAPSVGRPMSSFRRRSPVPQMKKQPTYVDEDSVSSITHTDQEGKQKDASTFEHEVEHKPILKLKVDPLVHDDSIVESDSAFPEGDMFNEMSDGETTETDEGNSDEDADEQNMSTEIDLSGMKLVELRALAKSRGMKGFSKLKKQDLIQLLAEDSV</sequence>
<feature type="compositionally biased region" description="Low complexity" evidence="1">
    <location>
        <begin position="94"/>
        <end position="106"/>
    </location>
</feature>
<dbReference type="GO" id="GO:0006353">
    <property type="term" value="P:DNA-templated transcription termination"/>
    <property type="evidence" value="ECO:0007669"/>
    <property type="project" value="InterPro"/>
</dbReference>
<dbReference type="PANTHER" id="PTHR34449">
    <property type="entry name" value="RHO TERMINATION FACTOR"/>
    <property type="match status" value="1"/>
</dbReference>
<feature type="domain" description="Rho termination factor-like N-terminal" evidence="2">
    <location>
        <begin position="336"/>
        <end position="374"/>
    </location>
</feature>
<comment type="caution">
    <text evidence="3">The sequence shown here is derived from an EMBL/GenBank/DDBJ whole genome shotgun (WGS) entry which is preliminary data.</text>
</comment>
<feature type="region of interest" description="Disordered" evidence="1">
    <location>
        <begin position="166"/>
        <end position="272"/>
    </location>
</feature>
<evidence type="ECO:0000256" key="1">
    <source>
        <dbReference type="SAM" id="MobiDB-lite"/>
    </source>
</evidence>
<dbReference type="PANTHER" id="PTHR34449:SF5">
    <property type="entry name" value="ATP BINDING _ ATPASE"/>
    <property type="match status" value="1"/>
</dbReference>
<dbReference type="InterPro" id="IPR011112">
    <property type="entry name" value="Rho-like_N"/>
</dbReference>
<feature type="compositionally biased region" description="Acidic residues" evidence="1">
    <location>
        <begin position="310"/>
        <end position="328"/>
    </location>
</feature>
<feature type="region of interest" description="Disordered" evidence="1">
    <location>
        <begin position="51"/>
        <end position="117"/>
    </location>
</feature>
<feature type="compositionally biased region" description="Basic and acidic residues" evidence="1">
    <location>
        <begin position="258"/>
        <end position="272"/>
    </location>
</feature>
<protein>
    <submittedName>
        <fullName evidence="3">Rho-N domain-containing protein 1, chloroplastic</fullName>
    </submittedName>
</protein>
<feature type="compositionally biased region" description="Polar residues" evidence="1">
    <location>
        <begin position="193"/>
        <end position="202"/>
    </location>
</feature>
<feature type="compositionally biased region" description="Low complexity" evidence="1">
    <location>
        <begin position="173"/>
        <end position="183"/>
    </location>
</feature>
<dbReference type="Proteomes" id="UP001237642">
    <property type="component" value="Unassembled WGS sequence"/>
</dbReference>
<feature type="region of interest" description="Disordered" evidence="1">
    <location>
        <begin position="295"/>
        <end position="337"/>
    </location>
</feature>
<reference evidence="3" key="1">
    <citation type="submission" date="2023-02" db="EMBL/GenBank/DDBJ databases">
        <title>Genome of toxic invasive species Heracleum sosnowskyi carries increased number of genes despite the absence of recent whole-genome duplications.</title>
        <authorList>
            <person name="Schelkunov M."/>
            <person name="Shtratnikova V."/>
            <person name="Makarenko M."/>
            <person name="Klepikova A."/>
            <person name="Omelchenko D."/>
            <person name="Novikova G."/>
            <person name="Obukhova E."/>
            <person name="Bogdanov V."/>
            <person name="Penin A."/>
            <person name="Logacheva M."/>
        </authorList>
    </citation>
    <scope>NUCLEOTIDE SEQUENCE</scope>
    <source>
        <strain evidence="3">Hsosn_3</strain>
        <tissue evidence="3">Leaf</tissue>
    </source>
</reference>
<dbReference type="Pfam" id="PF07498">
    <property type="entry name" value="Rho_N"/>
    <property type="match status" value="1"/>
</dbReference>
<evidence type="ECO:0000313" key="4">
    <source>
        <dbReference type="Proteomes" id="UP001237642"/>
    </source>
</evidence>